<dbReference type="Proteomes" id="UP001283361">
    <property type="component" value="Unassembled WGS sequence"/>
</dbReference>
<organism evidence="2 3">
    <name type="scientific">Elysia crispata</name>
    <name type="common">lettuce slug</name>
    <dbReference type="NCBI Taxonomy" id="231223"/>
    <lineage>
        <taxon>Eukaryota</taxon>
        <taxon>Metazoa</taxon>
        <taxon>Spiralia</taxon>
        <taxon>Lophotrochozoa</taxon>
        <taxon>Mollusca</taxon>
        <taxon>Gastropoda</taxon>
        <taxon>Heterobranchia</taxon>
        <taxon>Euthyneura</taxon>
        <taxon>Panpulmonata</taxon>
        <taxon>Sacoglossa</taxon>
        <taxon>Placobranchoidea</taxon>
        <taxon>Plakobranchidae</taxon>
        <taxon>Elysia</taxon>
    </lineage>
</organism>
<name>A0AAE0ZUP5_9GAST</name>
<feature type="compositionally biased region" description="Polar residues" evidence="1">
    <location>
        <begin position="61"/>
        <end position="71"/>
    </location>
</feature>
<keyword evidence="3" id="KW-1185">Reference proteome</keyword>
<dbReference type="EMBL" id="JAWDGP010003253">
    <property type="protein sequence ID" value="KAK3775959.1"/>
    <property type="molecule type" value="Genomic_DNA"/>
</dbReference>
<proteinExistence type="predicted"/>
<feature type="region of interest" description="Disordered" evidence="1">
    <location>
        <begin position="31"/>
        <end position="71"/>
    </location>
</feature>
<sequence length="127" mass="14050">MDIWCECQPTSLDMCKLCSHRESLTRGFFKPACATSSPSTTPEPAAEMAASTSHTKKPLQPAQSSHNYQTTDNDMIEERAHTGMDNLNQPNFTQFDTDYTSLDHTDSVASTSVNINTTTMSEACDKY</sequence>
<protein>
    <submittedName>
        <fullName evidence="2">Uncharacterized protein</fullName>
    </submittedName>
</protein>
<evidence type="ECO:0000256" key="1">
    <source>
        <dbReference type="SAM" id="MobiDB-lite"/>
    </source>
</evidence>
<comment type="caution">
    <text evidence="2">The sequence shown here is derived from an EMBL/GenBank/DDBJ whole genome shotgun (WGS) entry which is preliminary data.</text>
</comment>
<accession>A0AAE0ZUP5</accession>
<evidence type="ECO:0000313" key="2">
    <source>
        <dbReference type="EMBL" id="KAK3775959.1"/>
    </source>
</evidence>
<evidence type="ECO:0000313" key="3">
    <source>
        <dbReference type="Proteomes" id="UP001283361"/>
    </source>
</evidence>
<dbReference type="AlphaFoldDB" id="A0AAE0ZUP5"/>
<gene>
    <name evidence="2" type="ORF">RRG08_043644</name>
</gene>
<reference evidence="2" key="1">
    <citation type="journal article" date="2023" name="G3 (Bethesda)">
        <title>A reference genome for the long-term kleptoplast-retaining sea slug Elysia crispata morphotype clarki.</title>
        <authorList>
            <person name="Eastman K.E."/>
            <person name="Pendleton A.L."/>
            <person name="Shaikh M.A."/>
            <person name="Suttiyut T."/>
            <person name="Ogas R."/>
            <person name="Tomko P."/>
            <person name="Gavelis G."/>
            <person name="Widhalm J.R."/>
            <person name="Wisecaver J.H."/>
        </authorList>
    </citation>
    <scope>NUCLEOTIDE SEQUENCE</scope>
    <source>
        <strain evidence="2">ECLA1</strain>
    </source>
</reference>